<reference evidence="1" key="1">
    <citation type="journal article" date="2021" name="Nat. Commun.">
        <title>Genetic determinants of endophytism in the Arabidopsis root mycobiome.</title>
        <authorList>
            <person name="Mesny F."/>
            <person name="Miyauchi S."/>
            <person name="Thiergart T."/>
            <person name="Pickel B."/>
            <person name="Atanasova L."/>
            <person name="Karlsson M."/>
            <person name="Huettel B."/>
            <person name="Barry K.W."/>
            <person name="Haridas S."/>
            <person name="Chen C."/>
            <person name="Bauer D."/>
            <person name="Andreopoulos W."/>
            <person name="Pangilinan J."/>
            <person name="LaButti K."/>
            <person name="Riley R."/>
            <person name="Lipzen A."/>
            <person name="Clum A."/>
            <person name="Drula E."/>
            <person name="Henrissat B."/>
            <person name="Kohler A."/>
            <person name="Grigoriev I.V."/>
            <person name="Martin F.M."/>
            <person name="Hacquard S."/>
        </authorList>
    </citation>
    <scope>NUCLEOTIDE SEQUENCE</scope>
    <source>
        <strain evidence="1">MPI-CAGE-AT-0023</strain>
    </source>
</reference>
<accession>A0A9P9JUM2</accession>
<dbReference type="GeneID" id="70218859"/>
<proteinExistence type="predicted"/>
<feature type="non-terminal residue" evidence="1">
    <location>
        <position position="1"/>
    </location>
</feature>
<keyword evidence="2" id="KW-1185">Reference proteome</keyword>
<dbReference type="EMBL" id="JAGMUX010000025">
    <property type="protein sequence ID" value="KAH7227217.1"/>
    <property type="molecule type" value="Genomic_DNA"/>
</dbReference>
<name>A0A9P9JUM2_FUSRE</name>
<gene>
    <name evidence="1" type="ORF">BKA55DRAFT_527165</name>
</gene>
<evidence type="ECO:0000313" key="2">
    <source>
        <dbReference type="Proteomes" id="UP000720189"/>
    </source>
</evidence>
<dbReference type="RefSeq" id="XP_046042648.1">
    <property type="nucleotide sequence ID" value="XM_046188905.1"/>
</dbReference>
<sequence length="70" mass="8119">RSLQAPRPDEPYLTEGHDVIPKIEEALRRNKGKGDILYIMAIDIREAWFNKDNASRVRIAIFNCKILLLI</sequence>
<dbReference type="AlphaFoldDB" id="A0A9P9JUM2"/>
<protein>
    <submittedName>
        <fullName evidence="1">Uncharacterized protein</fullName>
    </submittedName>
</protein>
<dbReference type="Proteomes" id="UP000720189">
    <property type="component" value="Unassembled WGS sequence"/>
</dbReference>
<dbReference type="OrthoDB" id="10377169at2759"/>
<comment type="caution">
    <text evidence="1">The sequence shown here is derived from an EMBL/GenBank/DDBJ whole genome shotgun (WGS) entry which is preliminary data.</text>
</comment>
<organism evidence="1 2">
    <name type="scientific">Fusarium redolens</name>
    <dbReference type="NCBI Taxonomy" id="48865"/>
    <lineage>
        <taxon>Eukaryota</taxon>
        <taxon>Fungi</taxon>
        <taxon>Dikarya</taxon>
        <taxon>Ascomycota</taxon>
        <taxon>Pezizomycotina</taxon>
        <taxon>Sordariomycetes</taxon>
        <taxon>Hypocreomycetidae</taxon>
        <taxon>Hypocreales</taxon>
        <taxon>Nectriaceae</taxon>
        <taxon>Fusarium</taxon>
        <taxon>Fusarium redolens species complex</taxon>
    </lineage>
</organism>
<evidence type="ECO:0000313" key="1">
    <source>
        <dbReference type="EMBL" id="KAH7227217.1"/>
    </source>
</evidence>